<protein>
    <submittedName>
        <fullName evidence="1">Phosphoglycerate mutase family protein</fullName>
    </submittedName>
</protein>
<proteinExistence type="predicted"/>
<keyword evidence="2" id="KW-1185">Reference proteome</keyword>
<reference evidence="1" key="2">
    <citation type="journal article" date="2022" name="New Phytol.">
        <title>Evolutionary transition to the ectomycorrhizal habit in the genomes of a hyperdiverse lineage of mushroom-forming fungi.</title>
        <authorList>
            <person name="Looney B."/>
            <person name="Miyauchi S."/>
            <person name="Morin E."/>
            <person name="Drula E."/>
            <person name="Courty P.E."/>
            <person name="Kohler A."/>
            <person name="Kuo A."/>
            <person name="LaButti K."/>
            <person name="Pangilinan J."/>
            <person name="Lipzen A."/>
            <person name="Riley R."/>
            <person name="Andreopoulos W."/>
            <person name="He G."/>
            <person name="Johnson J."/>
            <person name="Nolan M."/>
            <person name="Tritt A."/>
            <person name="Barry K.W."/>
            <person name="Grigoriev I.V."/>
            <person name="Nagy L.G."/>
            <person name="Hibbett D."/>
            <person name="Henrissat B."/>
            <person name="Matheny P.B."/>
            <person name="Labbe J."/>
            <person name="Martin F.M."/>
        </authorList>
    </citation>
    <scope>NUCLEOTIDE SEQUENCE</scope>
    <source>
        <strain evidence="1">FP105234-sp</strain>
    </source>
</reference>
<dbReference type="EMBL" id="MU276335">
    <property type="protein sequence ID" value="KAI0039230.1"/>
    <property type="molecule type" value="Genomic_DNA"/>
</dbReference>
<accession>A0ACB8R5L8</accession>
<gene>
    <name evidence="1" type="ORF">FA95DRAFT_1567272</name>
</gene>
<evidence type="ECO:0000313" key="2">
    <source>
        <dbReference type="Proteomes" id="UP000814033"/>
    </source>
</evidence>
<organism evidence="1 2">
    <name type="scientific">Auriscalpium vulgare</name>
    <dbReference type="NCBI Taxonomy" id="40419"/>
    <lineage>
        <taxon>Eukaryota</taxon>
        <taxon>Fungi</taxon>
        <taxon>Dikarya</taxon>
        <taxon>Basidiomycota</taxon>
        <taxon>Agaricomycotina</taxon>
        <taxon>Agaricomycetes</taxon>
        <taxon>Russulales</taxon>
        <taxon>Auriscalpiaceae</taxon>
        <taxon>Auriscalpium</taxon>
    </lineage>
</organism>
<comment type="caution">
    <text evidence="1">The sequence shown here is derived from an EMBL/GenBank/DDBJ whole genome shotgun (WGS) entry which is preliminary data.</text>
</comment>
<sequence>MGWFSNDSDQAQAYNEYTSTPHKPKLSHELISGAAAYEAAKAYENHVAKNGKPASHAEAKELLAAFSGAFIDREAETHGLNWIDKEKAKRDASGQAQGALQSSGNY</sequence>
<evidence type="ECO:0000313" key="1">
    <source>
        <dbReference type="EMBL" id="KAI0039230.1"/>
    </source>
</evidence>
<reference evidence="1" key="1">
    <citation type="submission" date="2021-02" db="EMBL/GenBank/DDBJ databases">
        <authorList>
            <consortium name="DOE Joint Genome Institute"/>
            <person name="Ahrendt S."/>
            <person name="Looney B.P."/>
            <person name="Miyauchi S."/>
            <person name="Morin E."/>
            <person name="Drula E."/>
            <person name="Courty P.E."/>
            <person name="Chicoki N."/>
            <person name="Fauchery L."/>
            <person name="Kohler A."/>
            <person name="Kuo A."/>
            <person name="Labutti K."/>
            <person name="Pangilinan J."/>
            <person name="Lipzen A."/>
            <person name="Riley R."/>
            <person name="Andreopoulos W."/>
            <person name="He G."/>
            <person name="Johnson J."/>
            <person name="Barry K.W."/>
            <person name="Grigoriev I.V."/>
            <person name="Nagy L."/>
            <person name="Hibbett D."/>
            <person name="Henrissat B."/>
            <person name="Matheny P.B."/>
            <person name="Labbe J."/>
            <person name="Martin F."/>
        </authorList>
    </citation>
    <scope>NUCLEOTIDE SEQUENCE</scope>
    <source>
        <strain evidence="1">FP105234-sp</strain>
    </source>
</reference>
<dbReference type="Proteomes" id="UP000814033">
    <property type="component" value="Unassembled WGS sequence"/>
</dbReference>
<name>A0ACB8R5L8_9AGAM</name>